<organism evidence="1 2">
    <name type="scientific">Flaviaesturariibacter amylovorans</name>
    <dbReference type="NCBI Taxonomy" id="1084520"/>
    <lineage>
        <taxon>Bacteria</taxon>
        <taxon>Pseudomonadati</taxon>
        <taxon>Bacteroidota</taxon>
        <taxon>Chitinophagia</taxon>
        <taxon>Chitinophagales</taxon>
        <taxon>Chitinophagaceae</taxon>
        <taxon>Flaviaestuariibacter</taxon>
    </lineage>
</organism>
<protein>
    <recommendedName>
        <fullName evidence="3">Lipocalin-like domain-containing protein</fullName>
    </recommendedName>
</protein>
<reference evidence="2" key="1">
    <citation type="journal article" date="2019" name="Int. J. Syst. Evol. Microbiol.">
        <title>The Global Catalogue of Microorganisms (GCM) 10K type strain sequencing project: providing services to taxonomists for standard genome sequencing and annotation.</title>
        <authorList>
            <consortium name="The Broad Institute Genomics Platform"/>
            <consortium name="The Broad Institute Genome Sequencing Center for Infectious Disease"/>
            <person name="Wu L."/>
            <person name="Ma J."/>
        </authorList>
    </citation>
    <scope>NUCLEOTIDE SEQUENCE [LARGE SCALE GENOMIC DNA]</scope>
    <source>
        <strain evidence="2">JCM 17919</strain>
    </source>
</reference>
<name>A0ABP8HPF9_9BACT</name>
<evidence type="ECO:0000313" key="1">
    <source>
        <dbReference type="EMBL" id="GAA4341933.1"/>
    </source>
</evidence>
<evidence type="ECO:0008006" key="3">
    <source>
        <dbReference type="Google" id="ProtNLM"/>
    </source>
</evidence>
<sequence>MRYIDLSAITQEHVRGCWEVESRMVNPGSQQNLFADVRIIEIKPDHYRSVNGKERRGLWQVVREEELIYNPQLKFFIEGNEVGNAIITRLRVDEAGQSELYKLTLYFHTGLELTLQKNSPLPI</sequence>
<proteinExistence type="predicted"/>
<comment type="caution">
    <text evidence="1">The sequence shown here is derived from an EMBL/GenBank/DDBJ whole genome shotgun (WGS) entry which is preliminary data.</text>
</comment>
<dbReference type="Proteomes" id="UP001501725">
    <property type="component" value="Unassembled WGS sequence"/>
</dbReference>
<dbReference type="EMBL" id="BAABGY010000016">
    <property type="protein sequence ID" value="GAA4341933.1"/>
    <property type="molecule type" value="Genomic_DNA"/>
</dbReference>
<evidence type="ECO:0000313" key="2">
    <source>
        <dbReference type="Proteomes" id="UP001501725"/>
    </source>
</evidence>
<gene>
    <name evidence="1" type="ORF">GCM10023184_40770</name>
</gene>
<accession>A0ABP8HPF9</accession>
<dbReference type="RefSeq" id="WP_345257772.1">
    <property type="nucleotide sequence ID" value="NZ_BAABGY010000016.1"/>
</dbReference>
<keyword evidence="2" id="KW-1185">Reference proteome</keyword>